<evidence type="ECO:0000313" key="3">
    <source>
        <dbReference type="Proteomes" id="UP000004995"/>
    </source>
</evidence>
<dbReference type="AlphaFoldDB" id="K3ZGG5"/>
<dbReference type="Proteomes" id="UP000004995">
    <property type="component" value="Unassembled WGS sequence"/>
</dbReference>
<evidence type="ECO:0000256" key="1">
    <source>
        <dbReference type="SAM" id="Phobius"/>
    </source>
</evidence>
<keyword evidence="1" id="KW-0812">Transmembrane</keyword>
<dbReference type="EnsemblPlants" id="KQL15859">
    <property type="protein sequence ID" value="KQL15859"/>
    <property type="gene ID" value="SETIT_025667mg"/>
</dbReference>
<feature type="transmembrane region" description="Helical" evidence="1">
    <location>
        <begin position="27"/>
        <end position="48"/>
    </location>
</feature>
<keyword evidence="3" id="KW-1185">Reference proteome</keyword>
<dbReference type="HOGENOM" id="CLU_3017854_0_0_1"/>
<organism evidence="2 3">
    <name type="scientific">Setaria italica</name>
    <name type="common">Foxtail millet</name>
    <name type="synonym">Panicum italicum</name>
    <dbReference type="NCBI Taxonomy" id="4555"/>
    <lineage>
        <taxon>Eukaryota</taxon>
        <taxon>Viridiplantae</taxon>
        <taxon>Streptophyta</taxon>
        <taxon>Embryophyta</taxon>
        <taxon>Tracheophyta</taxon>
        <taxon>Spermatophyta</taxon>
        <taxon>Magnoliopsida</taxon>
        <taxon>Liliopsida</taxon>
        <taxon>Poales</taxon>
        <taxon>Poaceae</taxon>
        <taxon>PACMAD clade</taxon>
        <taxon>Panicoideae</taxon>
        <taxon>Panicodae</taxon>
        <taxon>Paniceae</taxon>
        <taxon>Cenchrinae</taxon>
        <taxon>Setaria</taxon>
    </lineage>
</organism>
<dbReference type="Gramene" id="KQL15859">
    <property type="protein sequence ID" value="KQL15859"/>
    <property type="gene ID" value="SETIT_025667mg"/>
</dbReference>
<reference evidence="2" key="2">
    <citation type="submission" date="2018-08" db="UniProtKB">
        <authorList>
            <consortium name="EnsemblPlants"/>
        </authorList>
    </citation>
    <scope>IDENTIFICATION</scope>
    <source>
        <strain evidence="2">Yugu1</strain>
    </source>
</reference>
<accession>K3ZGG5</accession>
<protein>
    <submittedName>
        <fullName evidence="2">Uncharacterized protein</fullName>
    </submittedName>
</protein>
<reference evidence="3" key="1">
    <citation type="journal article" date="2012" name="Nat. Biotechnol.">
        <title>Reference genome sequence of the model plant Setaria.</title>
        <authorList>
            <person name="Bennetzen J.L."/>
            <person name="Schmutz J."/>
            <person name="Wang H."/>
            <person name="Percifield R."/>
            <person name="Hawkins J."/>
            <person name="Pontaroli A.C."/>
            <person name="Estep M."/>
            <person name="Feng L."/>
            <person name="Vaughn J.N."/>
            <person name="Grimwood J."/>
            <person name="Jenkins J."/>
            <person name="Barry K."/>
            <person name="Lindquist E."/>
            <person name="Hellsten U."/>
            <person name="Deshpande S."/>
            <person name="Wang X."/>
            <person name="Wu X."/>
            <person name="Mitros T."/>
            <person name="Triplett J."/>
            <person name="Yang X."/>
            <person name="Ye C.Y."/>
            <person name="Mauro-Herrera M."/>
            <person name="Wang L."/>
            <person name="Li P."/>
            <person name="Sharma M."/>
            <person name="Sharma R."/>
            <person name="Ronald P.C."/>
            <person name="Panaud O."/>
            <person name="Kellogg E.A."/>
            <person name="Brutnell T.P."/>
            <person name="Doust A.N."/>
            <person name="Tuskan G.A."/>
            <person name="Rokhsar D."/>
            <person name="Devos K.M."/>
        </authorList>
    </citation>
    <scope>NUCLEOTIDE SEQUENCE [LARGE SCALE GENOMIC DNA]</scope>
    <source>
        <strain evidence="3">cv. Yugu1</strain>
    </source>
</reference>
<keyword evidence="1" id="KW-1133">Transmembrane helix</keyword>
<dbReference type="EMBL" id="AGNK02001797">
    <property type="status" value="NOT_ANNOTATED_CDS"/>
    <property type="molecule type" value="Genomic_DNA"/>
</dbReference>
<name>K3ZGG5_SETIT</name>
<sequence>MFLKASLKISCYLANNSLHQRRDIRRYLILSLMKMRLFLCFQMCQVAIMKTSMKNQ</sequence>
<dbReference type="InParanoid" id="K3ZGG5"/>
<evidence type="ECO:0000313" key="2">
    <source>
        <dbReference type="EnsemblPlants" id="KQL15859"/>
    </source>
</evidence>
<proteinExistence type="predicted"/>
<keyword evidence="1" id="KW-0472">Membrane</keyword>